<feature type="signal peptide" evidence="8">
    <location>
        <begin position="1"/>
        <end position="18"/>
    </location>
</feature>
<evidence type="ECO:0000256" key="5">
    <source>
        <dbReference type="ARBA" id="ARBA00023145"/>
    </source>
</evidence>
<keyword evidence="4 7" id="KW-0720">Serine protease</keyword>
<feature type="chain" id="PRO_5004000000" evidence="8">
    <location>
        <begin position="19"/>
        <end position="275"/>
    </location>
</feature>
<evidence type="ECO:0000256" key="8">
    <source>
        <dbReference type="SAM" id="SignalP"/>
    </source>
</evidence>
<protein>
    <submittedName>
        <fullName evidence="10">Mast cell protease 3</fullName>
    </submittedName>
</protein>
<keyword evidence="1 7" id="KW-0645">Protease</keyword>
<keyword evidence="5" id="KW-0865">Zymogen</keyword>
<dbReference type="InterPro" id="IPR033116">
    <property type="entry name" value="TRYPSIN_SER"/>
</dbReference>
<evidence type="ECO:0000256" key="2">
    <source>
        <dbReference type="ARBA" id="ARBA00022729"/>
    </source>
</evidence>
<feature type="domain" description="Peptidase S1" evidence="9">
    <location>
        <begin position="45"/>
        <end position="267"/>
    </location>
</feature>
<dbReference type="InterPro" id="IPR009003">
    <property type="entry name" value="Peptidase_S1_PA"/>
</dbReference>
<dbReference type="InterPro" id="IPR018114">
    <property type="entry name" value="TRYPSIN_HIS"/>
</dbReference>
<accession>L9L3G7</accession>
<proteinExistence type="predicted"/>
<dbReference type="InParanoid" id="L9L3G7"/>
<dbReference type="GO" id="GO:0004252">
    <property type="term" value="F:serine-type endopeptidase activity"/>
    <property type="evidence" value="ECO:0007669"/>
    <property type="project" value="InterPro"/>
</dbReference>
<evidence type="ECO:0000259" key="9">
    <source>
        <dbReference type="PROSITE" id="PS50240"/>
    </source>
</evidence>
<evidence type="ECO:0000256" key="3">
    <source>
        <dbReference type="ARBA" id="ARBA00022801"/>
    </source>
</evidence>
<dbReference type="InterPro" id="IPR043504">
    <property type="entry name" value="Peptidase_S1_PA_chymotrypsin"/>
</dbReference>
<name>L9L3G7_TUPCH</name>
<dbReference type="AlphaFoldDB" id="L9L3G7"/>
<dbReference type="GO" id="GO:0005737">
    <property type="term" value="C:cytoplasm"/>
    <property type="evidence" value="ECO:0007669"/>
    <property type="project" value="TreeGrafter"/>
</dbReference>
<reference evidence="11" key="2">
    <citation type="journal article" date="2013" name="Nat. Commun.">
        <title>Genome of the Chinese tree shrew.</title>
        <authorList>
            <person name="Fan Y."/>
            <person name="Huang Z.Y."/>
            <person name="Cao C.C."/>
            <person name="Chen C.S."/>
            <person name="Chen Y.X."/>
            <person name="Fan D.D."/>
            <person name="He J."/>
            <person name="Hou H.L."/>
            <person name="Hu L."/>
            <person name="Hu X.T."/>
            <person name="Jiang X.T."/>
            <person name="Lai R."/>
            <person name="Lang Y.S."/>
            <person name="Liang B."/>
            <person name="Liao S.G."/>
            <person name="Mu D."/>
            <person name="Ma Y.Y."/>
            <person name="Niu Y.Y."/>
            <person name="Sun X.Q."/>
            <person name="Xia J.Q."/>
            <person name="Xiao J."/>
            <person name="Xiong Z.Q."/>
            <person name="Xu L."/>
            <person name="Yang L."/>
            <person name="Zhang Y."/>
            <person name="Zhao W."/>
            <person name="Zhao X.D."/>
            <person name="Zheng Y.T."/>
            <person name="Zhou J.M."/>
            <person name="Zhu Y.B."/>
            <person name="Zhang G.J."/>
            <person name="Wang J."/>
            <person name="Yao Y.G."/>
        </authorList>
    </citation>
    <scope>NUCLEOTIDE SEQUENCE [LARGE SCALE GENOMIC DNA]</scope>
</reference>
<gene>
    <name evidence="10" type="ORF">TREES_T100007129</name>
</gene>
<dbReference type="Proteomes" id="UP000011518">
    <property type="component" value="Unassembled WGS sequence"/>
</dbReference>
<evidence type="ECO:0000256" key="4">
    <source>
        <dbReference type="ARBA" id="ARBA00022825"/>
    </source>
</evidence>
<dbReference type="eggNOG" id="KOG3627">
    <property type="taxonomic scope" value="Eukaryota"/>
</dbReference>
<dbReference type="Pfam" id="PF00089">
    <property type="entry name" value="Trypsin"/>
    <property type="match status" value="1"/>
</dbReference>
<dbReference type="SMART" id="SM00020">
    <property type="entry name" value="Tryp_SPc"/>
    <property type="match status" value="1"/>
</dbReference>
<dbReference type="SUPFAM" id="SSF50494">
    <property type="entry name" value="Trypsin-like serine proteases"/>
    <property type="match status" value="1"/>
</dbReference>
<dbReference type="InterPro" id="IPR001254">
    <property type="entry name" value="Trypsin_dom"/>
</dbReference>
<dbReference type="STRING" id="246437.L9L3G7"/>
<evidence type="ECO:0000313" key="11">
    <source>
        <dbReference type="Proteomes" id="UP000011518"/>
    </source>
</evidence>
<reference evidence="11" key="1">
    <citation type="submission" date="2012-07" db="EMBL/GenBank/DDBJ databases">
        <title>Genome of the Chinese tree shrew, a rising model animal genetically related to primates.</title>
        <authorList>
            <person name="Zhang G."/>
            <person name="Fan Y."/>
            <person name="Yao Y."/>
            <person name="Huang Z."/>
        </authorList>
    </citation>
    <scope>NUCLEOTIDE SEQUENCE [LARGE SCALE GENOMIC DNA]</scope>
</reference>
<dbReference type="FunFam" id="2.40.10.10:FF:000068">
    <property type="entry name" value="transmembrane protease serine 2"/>
    <property type="match status" value="1"/>
</dbReference>
<dbReference type="CDD" id="cd00190">
    <property type="entry name" value="Tryp_SPc"/>
    <property type="match status" value="1"/>
</dbReference>
<dbReference type="PANTHER" id="PTHR24271">
    <property type="entry name" value="KALLIKREIN-RELATED"/>
    <property type="match status" value="1"/>
</dbReference>
<dbReference type="PROSITE" id="PS50240">
    <property type="entry name" value="TRYPSIN_DOM"/>
    <property type="match status" value="1"/>
</dbReference>
<keyword evidence="6" id="KW-1015">Disulfide bond</keyword>
<organism evidence="10 11">
    <name type="scientific">Tupaia chinensis</name>
    <name type="common">Chinese tree shrew</name>
    <name type="synonym">Tupaia belangeri chinensis</name>
    <dbReference type="NCBI Taxonomy" id="246437"/>
    <lineage>
        <taxon>Eukaryota</taxon>
        <taxon>Metazoa</taxon>
        <taxon>Chordata</taxon>
        <taxon>Craniata</taxon>
        <taxon>Vertebrata</taxon>
        <taxon>Euteleostomi</taxon>
        <taxon>Mammalia</taxon>
        <taxon>Eutheria</taxon>
        <taxon>Euarchontoglires</taxon>
        <taxon>Scandentia</taxon>
        <taxon>Tupaiidae</taxon>
        <taxon>Tupaia</taxon>
    </lineage>
</organism>
<dbReference type="InterPro" id="IPR001314">
    <property type="entry name" value="Peptidase_S1A"/>
</dbReference>
<keyword evidence="3 7" id="KW-0378">Hydrolase</keyword>
<dbReference type="EMBL" id="KB320541">
    <property type="protein sequence ID" value="ELW69304.1"/>
    <property type="molecule type" value="Genomic_DNA"/>
</dbReference>
<keyword evidence="2 8" id="KW-0732">Signal</keyword>
<keyword evidence="11" id="KW-1185">Reference proteome</keyword>
<dbReference type="GO" id="GO:0006508">
    <property type="term" value="P:proteolysis"/>
    <property type="evidence" value="ECO:0007669"/>
    <property type="project" value="UniProtKB-KW"/>
</dbReference>
<dbReference type="PRINTS" id="PR00722">
    <property type="entry name" value="CHYMOTRYPSIN"/>
</dbReference>
<dbReference type="PROSITE" id="PS00135">
    <property type="entry name" value="TRYPSIN_SER"/>
    <property type="match status" value="1"/>
</dbReference>
<evidence type="ECO:0000256" key="7">
    <source>
        <dbReference type="RuleBase" id="RU363034"/>
    </source>
</evidence>
<dbReference type="FunFam" id="2.40.10.10:FF:000014">
    <property type="entry name" value="Complement factor D"/>
    <property type="match status" value="1"/>
</dbReference>
<dbReference type="Gene3D" id="2.40.10.10">
    <property type="entry name" value="Trypsin-like serine proteases"/>
    <property type="match status" value="2"/>
</dbReference>
<dbReference type="PROSITE" id="PS00134">
    <property type="entry name" value="TRYPSIN_HIS"/>
    <property type="match status" value="1"/>
</dbReference>
<evidence type="ECO:0000313" key="10">
    <source>
        <dbReference type="EMBL" id="ELW69304.1"/>
    </source>
</evidence>
<sequence>MQSLLLLLAFLLCPRAEAVYPSVTFFSFWLCEHRKQGSLFLSEKIIGGHEAKPHSRPYMAFLRIQTLEGAKICGGFLVREDFVLTAAHCRGSSMNVTLGAHNIMKQEKTQQVIHVARAISHPDYDSESHLNDIMLLQLKKKAKLTPEVRLLPLPKRMQVTPGMVCSVAGWGRISLQEKTVKLHEVELEVQKDQQCVSRYKDHYNKATQICVGDPNKRKTSFKGDSGGPFVCNNEAQGIVSFGKKNGKPPRVYTRISSFLSWIRSTMRQFRLQGPD</sequence>
<evidence type="ECO:0000256" key="1">
    <source>
        <dbReference type="ARBA" id="ARBA00022670"/>
    </source>
</evidence>
<evidence type="ECO:0000256" key="6">
    <source>
        <dbReference type="ARBA" id="ARBA00023157"/>
    </source>
</evidence>
<dbReference type="PANTHER" id="PTHR24271:SF58">
    <property type="entry name" value="DUODENASE-1"/>
    <property type="match status" value="1"/>
</dbReference>